<dbReference type="SUPFAM" id="SSF56752">
    <property type="entry name" value="D-aminoacid aminotransferase-like PLP-dependent enzymes"/>
    <property type="match status" value="1"/>
</dbReference>
<dbReference type="Pfam" id="PF01063">
    <property type="entry name" value="Aminotran_4"/>
    <property type="match status" value="1"/>
</dbReference>
<dbReference type="CDD" id="cd00449">
    <property type="entry name" value="PLPDE_IV"/>
    <property type="match status" value="1"/>
</dbReference>
<evidence type="ECO:0000313" key="10">
    <source>
        <dbReference type="Proteomes" id="UP000243197"/>
    </source>
</evidence>
<proteinExistence type="inferred from homology"/>
<dbReference type="InterPro" id="IPR036038">
    <property type="entry name" value="Aminotransferase-like"/>
</dbReference>
<dbReference type="RefSeq" id="WP_394340179.1">
    <property type="nucleotide sequence ID" value="NZ_AP014564.1"/>
</dbReference>
<dbReference type="PANTHER" id="PTHR42743:SF11">
    <property type="entry name" value="AMINODEOXYCHORISMATE LYASE"/>
    <property type="match status" value="1"/>
</dbReference>
<evidence type="ECO:0000256" key="1">
    <source>
        <dbReference type="ARBA" id="ARBA00004824"/>
    </source>
</evidence>
<evidence type="ECO:0000256" key="7">
    <source>
        <dbReference type="ARBA" id="ARBA00048798"/>
    </source>
</evidence>
<dbReference type="PANTHER" id="PTHR42743">
    <property type="entry name" value="AMINO-ACID AMINOTRANSFERASE"/>
    <property type="match status" value="1"/>
</dbReference>
<comment type="catalytic activity">
    <reaction evidence="7">
        <text>L-isoleucine + 2-oxoglutarate = (S)-3-methyl-2-oxopentanoate + L-glutamate</text>
        <dbReference type="Rhea" id="RHEA:24801"/>
        <dbReference type="ChEBI" id="CHEBI:16810"/>
        <dbReference type="ChEBI" id="CHEBI:29985"/>
        <dbReference type="ChEBI" id="CHEBI:35146"/>
        <dbReference type="ChEBI" id="CHEBI:58045"/>
        <dbReference type="EC" id="2.6.1.42"/>
    </reaction>
</comment>
<dbReference type="InterPro" id="IPR001544">
    <property type="entry name" value="Aminotrans_IV"/>
</dbReference>
<evidence type="ECO:0000256" key="4">
    <source>
        <dbReference type="ARBA" id="ARBA00009320"/>
    </source>
</evidence>
<protein>
    <recommendedName>
        <fullName evidence="5">branched-chain-amino-acid transaminase</fullName>
        <ecNumber evidence="5">2.6.1.42</ecNumber>
    </recommendedName>
</protein>
<gene>
    <name evidence="9" type="ORF">JBKA6_0023</name>
</gene>
<dbReference type="InterPro" id="IPR043131">
    <property type="entry name" value="BCAT-like_N"/>
</dbReference>
<dbReference type="Gene3D" id="3.20.10.10">
    <property type="entry name" value="D-amino Acid Aminotransferase, subunit A, domain 2"/>
    <property type="match status" value="1"/>
</dbReference>
<sequence length="283" mass="32591">MLINYNGEIISKDDLYLDIDNRAFKFGDSVFETMKVIGTKIIFGNDHYFRLMYSMRISRMEIPSFFSPDYLRGEILKIISKRKLSGAVRVRLTVYRKEGGLYTPKNDDVNFIIEAMPLESVKYLIPQGDYQVDVFKDHYKSKGLLSNIKTNNSLIHVVAGVFQRENDLDNSILVNSDRHLAEANNGNIFLVKNNQVRTPSLEEGCVKGIMRMNLIKLLLDEGYKVTEESISPFELQRCDEVFITNVIIGIQPITKYRKKTFKVDLAHHLINRINSIVSDRVVI</sequence>
<evidence type="ECO:0000256" key="3">
    <source>
        <dbReference type="ARBA" id="ARBA00005072"/>
    </source>
</evidence>
<dbReference type="EC" id="2.6.1.42" evidence="5"/>
<comment type="catalytic activity">
    <reaction evidence="6">
        <text>L-valine + 2-oxoglutarate = 3-methyl-2-oxobutanoate + L-glutamate</text>
        <dbReference type="Rhea" id="RHEA:24813"/>
        <dbReference type="ChEBI" id="CHEBI:11851"/>
        <dbReference type="ChEBI" id="CHEBI:16810"/>
        <dbReference type="ChEBI" id="CHEBI:29985"/>
        <dbReference type="ChEBI" id="CHEBI:57762"/>
        <dbReference type="EC" id="2.6.1.42"/>
    </reaction>
</comment>
<evidence type="ECO:0000256" key="5">
    <source>
        <dbReference type="ARBA" id="ARBA00013053"/>
    </source>
</evidence>
<comment type="pathway">
    <text evidence="2">Amino-acid biosynthesis; L-valine biosynthesis; L-valine from pyruvate: step 4/4.</text>
</comment>
<evidence type="ECO:0000313" key="9">
    <source>
        <dbReference type="EMBL" id="BAV94036.1"/>
    </source>
</evidence>
<dbReference type="GO" id="GO:0046394">
    <property type="term" value="P:carboxylic acid biosynthetic process"/>
    <property type="evidence" value="ECO:0007669"/>
    <property type="project" value="UniProtKB-ARBA"/>
</dbReference>
<keyword evidence="10" id="KW-1185">Reference proteome</keyword>
<comment type="similarity">
    <text evidence="4">Belongs to the class-IV pyridoxal-phosphate-dependent aminotransferase family.</text>
</comment>
<dbReference type="GO" id="GO:0004084">
    <property type="term" value="F:branched-chain-amino-acid transaminase activity"/>
    <property type="evidence" value="ECO:0007669"/>
    <property type="project" value="UniProtKB-EC"/>
</dbReference>
<dbReference type="EMBL" id="AP014564">
    <property type="protein sequence ID" value="BAV94036.1"/>
    <property type="molecule type" value="Genomic_DNA"/>
</dbReference>
<dbReference type="Proteomes" id="UP000243197">
    <property type="component" value="Chromosome"/>
</dbReference>
<dbReference type="InterPro" id="IPR050571">
    <property type="entry name" value="Class-IV_PLP-Dep_Aminotrnsfr"/>
</dbReference>
<comment type="pathway">
    <text evidence="1">Amino-acid biosynthesis; L-isoleucine biosynthesis; L-isoleucine from 2-oxobutanoate: step 4/4.</text>
</comment>
<evidence type="ECO:0000256" key="2">
    <source>
        <dbReference type="ARBA" id="ARBA00004931"/>
    </source>
</evidence>
<organism evidence="9 10">
    <name type="scientific">Ichthyobacterium seriolicida</name>
    <dbReference type="NCBI Taxonomy" id="242600"/>
    <lineage>
        <taxon>Bacteria</taxon>
        <taxon>Pseudomonadati</taxon>
        <taxon>Bacteroidota</taxon>
        <taxon>Flavobacteriia</taxon>
        <taxon>Flavobacteriales</taxon>
        <taxon>Ichthyobacteriaceae</taxon>
        <taxon>Ichthyobacterium</taxon>
    </lineage>
</organism>
<name>A0A1J1E1X5_9FLAO</name>
<reference evidence="9 10" key="1">
    <citation type="submission" date="2014-03" db="EMBL/GenBank/DDBJ databases">
        <title>complete genome sequence of Flavobacteriaceae bacterium JBKA-6.</title>
        <authorList>
            <person name="Takano T."/>
            <person name="Nakamura Y."/>
            <person name="Takuma S."/>
            <person name="Yasuike M."/>
            <person name="Matsuyama T."/>
            <person name="Sakai T."/>
            <person name="Fujiwara A."/>
            <person name="Kimoto K."/>
            <person name="Fukuda Y."/>
            <person name="Kondo H."/>
            <person name="Hirono I."/>
            <person name="Nakayasu C."/>
        </authorList>
    </citation>
    <scope>NUCLEOTIDE SEQUENCE [LARGE SCALE GENOMIC DNA]</scope>
    <source>
        <strain evidence="9 10">JBKA-6</strain>
    </source>
</reference>
<dbReference type="InterPro" id="IPR043132">
    <property type="entry name" value="BCAT-like_C"/>
</dbReference>
<dbReference type="GO" id="GO:0016829">
    <property type="term" value="F:lyase activity"/>
    <property type="evidence" value="ECO:0007669"/>
    <property type="project" value="UniProtKB-KW"/>
</dbReference>
<dbReference type="Gene3D" id="3.30.470.10">
    <property type="match status" value="1"/>
</dbReference>
<comment type="catalytic activity">
    <reaction evidence="8">
        <text>L-leucine + 2-oxoglutarate = 4-methyl-2-oxopentanoate + L-glutamate</text>
        <dbReference type="Rhea" id="RHEA:18321"/>
        <dbReference type="ChEBI" id="CHEBI:16810"/>
        <dbReference type="ChEBI" id="CHEBI:17865"/>
        <dbReference type="ChEBI" id="CHEBI:29985"/>
        <dbReference type="ChEBI" id="CHEBI:57427"/>
        <dbReference type="EC" id="2.6.1.42"/>
    </reaction>
</comment>
<comment type="pathway">
    <text evidence="3">Amino-acid biosynthesis; L-leucine biosynthesis; L-leucine from 3-methyl-2-oxobutanoate: step 4/4.</text>
</comment>
<evidence type="ECO:0000256" key="6">
    <source>
        <dbReference type="ARBA" id="ARBA00048212"/>
    </source>
</evidence>
<accession>A0A1J1E1X5</accession>
<dbReference type="AlphaFoldDB" id="A0A1J1E1X5"/>
<dbReference type="KEGG" id="ise:JBKA6_0023"/>
<keyword evidence="9" id="KW-0456">Lyase</keyword>
<evidence type="ECO:0000256" key="8">
    <source>
        <dbReference type="ARBA" id="ARBA00049229"/>
    </source>
</evidence>